<dbReference type="GO" id="GO:0009055">
    <property type="term" value="F:electron transfer activity"/>
    <property type="evidence" value="ECO:0007669"/>
    <property type="project" value="InterPro"/>
</dbReference>
<dbReference type="InterPro" id="IPR009056">
    <property type="entry name" value="Cyt_c-like_dom"/>
</dbReference>
<feature type="transmembrane region" description="Helical" evidence="5">
    <location>
        <begin position="6"/>
        <end position="25"/>
    </location>
</feature>
<proteinExistence type="predicted"/>
<dbReference type="SUPFAM" id="SSF46626">
    <property type="entry name" value="Cytochrome c"/>
    <property type="match status" value="1"/>
</dbReference>
<dbReference type="OrthoDB" id="7854060at2"/>
<evidence type="ECO:0000256" key="1">
    <source>
        <dbReference type="ARBA" id="ARBA00022617"/>
    </source>
</evidence>
<dbReference type="Gene3D" id="1.10.760.10">
    <property type="entry name" value="Cytochrome c-like domain"/>
    <property type="match status" value="1"/>
</dbReference>
<evidence type="ECO:0000256" key="2">
    <source>
        <dbReference type="ARBA" id="ARBA00022723"/>
    </source>
</evidence>
<dbReference type="Proteomes" id="UP000445696">
    <property type="component" value="Unassembled WGS sequence"/>
</dbReference>
<dbReference type="InterPro" id="IPR036909">
    <property type="entry name" value="Cyt_c-like_dom_sf"/>
</dbReference>
<dbReference type="AlphaFoldDB" id="A0A845MDT3"/>
<keyword evidence="2 4" id="KW-0479">Metal-binding</keyword>
<keyword evidence="1 4" id="KW-0349">Heme</keyword>
<keyword evidence="8" id="KW-1185">Reference proteome</keyword>
<dbReference type="GO" id="GO:0020037">
    <property type="term" value="F:heme binding"/>
    <property type="evidence" value="ECO:0007669"/>
    <property type="project" value="InterPro"/>
</dbReference>
<keyword evidence="5" id="KW-1133">Transmembrane helix</keyword>
<accession>A0A845MDT3</accession>
<dbReference type="GO" id="GO:0046872">
    <property type="term" value="F:metal ion binding"/>
    <property type="evidence" value="ECO:0007669"/>
    <property type="project" value="UniProtKB-KW"/>
</dbReference>
<dbReference type="PROSITE" id="PS51007">
    <property type="entry name" value="CYTC"/>
    <property type="match status" value="1"/>
</dbReference>
<feature type="domain" description="Cytochrome c" evidence="6">
    <location>
        <begin position="49"/>
        <end position="135"/>
    </location>
</feature>
<evidence type="ECO:0000256" key="4">
    <source>
        <dbReference type="PROSITE-ProRule" id="PRU00433"/>
    </source>
</evidence>
<gene>
    <name evidence="7" type="ORF">GQF03_06815</name>
</gene>
<keyword evidence="5" id="KW-0812">Transmembrane</keyword>
<dbReference type="EMBL" id="WTVA01000002">
    <property type="protein sequence ID" value="MZR22039.1"/>
    <property type="molecule type" value="Genomic_DNA"/>
</dbReference>
<evidence type="ECO:0000313" key="7">
    <source>
        <dbReference type="EMBL" id="MZR22039.1"/>
    </source>
</evidence>
<evidence type="ECO:0000256" key="5">
    <source>
        <dbReference type="SAM" id="Phobius"/>
    </source>
</evidence>
<evidence type="ECO:0000259" key="6">
    <source>
        <dbReference type="PROSITE" id="PS51007"/>
    </source>
</evidence>
<evidence type="ECO:0000313" key="8">
    <source>
        <dbReference type="Proteomes" id="UP000445696"/>
    </source>
</evidence>
<comment type="caution">
    <text evidence="7">The sequence shown here is derived from an EMBL/GenBank/DDBJ whole genome shotgun (WGS) entry which is preliminary data.</text>
</comment>
<keyword evidence="5" id="KW-0472">Membrane</keyword>
<name>A0A845MDT3_9PROT</name>
<sequence length="141" mass="15405">MNNAVKNLAFVALILAVIVSSYFIIHESEEKDSLKGAPIAEVMVPTLTEPGEMGQQVFDRYCVTCHGINAAGRDGIGPPLVHIYYEPGHHSDESFTLAVKNGVKAHHWPFGDMPPVTDVSDADIANLITYIRELQKANGIF</sequence>
<reference evidence="7 8" key="1">
    <citation type="journal article" date="2014" name="Int. J. Syst. Evol. Microbiol.">
        <title>Sneathiella chungangensis sp. nov., isolated from a marine sand, and emended description of the genus Sneathiella.</title>
        <authorList>
            <person name="Siamphan C."/>
            <person name="Kim H."/>
            <person name="Lee J.S."/>
            <person name="Kim W."/>
        </authorList>
    </citation>
    <scope>NUCLEOTIDE SEQUENCE [LARGE SCALE GENOMIC DNA]</scope>
    <source>
        <strain evidence="7 8">KCTC 32476</strain>
    </source>
</reference>
<dbReference type="Pfam" id="PF00034">
    <property type="entry name" value="Cytochrom_C"/>
    <property type="match status" value="1"/>
</dbReference>
<protein>
    <submittedName>
        <fullName evidence="7">C-type cytochrome</fullName>
    </submittedName>
</protein>
<keyword evidence="3 4" id="KW-0408">Iron</keyword>
<organism evidence="7 8">
    <name type="scientific">Sneathiella chungangensis</name>
    <dbReference type="NCBI Taxonomy" id="1418234"/>
    <lineage>
        <taxon>Bacteria</taxon>
        <taxon>Pseudomonadati</taxon>
        <taxon>Pseudomonadota</taxon>
        <taxon>Alphaproteobacteria</taxon>
        <taxon>Sneathiellales</taxon>
        <taxon>Sneathiellaceae</taxon>
        <taxon>Sneathiella</taxon>
    </lineage>
</organism>
<evidence type="ECO:0000256" key="3">
    <source>
        <dbReference type="ARBA" id="ARBA00023004"/>
    </source>
</evidence>
<dbReference type="RefSeq" id="WP_161338457.1">
    <property type="nucleotide sequence ID" value="NZ_JBHSDG010000006.1"/>
</dbReference>